<sequence>MSFESLSQENFKALKVRAEIFEDYFIDIGIPHDYQVFEGKRCVN</sequence>
<proteinExistence type="predicted"/>
<accession>A0AAU7E528</accession>
<organism evidence="1">
    <name type="scientific">Campylobacter sp. CCS1377</name>
    <dbReference type="NCBI Taxonomy" id="3158229"/>
    <lineage>
        <taxon>Bacteria</taxon>
        <taxon>Pseudomonadati</taxon>
        <taxon>Campylobacterota</taxon>
        <taxon>Epsilonproteobacteria</taxon>
        <taxon>Campylobacterales</taxon>
        <taxon>Campylobacteraceae</taxon>
        <taxon>Campylobacter</taxon>
    </lineage>
</organism>
<dbReference type="AlphaFoldDB" id="A0AAU7E528"/>
<name>A0AAU7E528_9BACT</name>
<protein>
    <submittedName>
        <fullName evidence="1">Uncharacterized protein</fullName>
    </submittedName>
</protein>
<gene>
    <name evidence="1" type="ORF">AAH949_07985</name>
</gene>
<dbReference type="EMBL" id="CP155620">
    <property type="protein sequence ID" value="XBJ29015.1"/>
    <property type="molecule type" value="Genomic_DNA"/>
</dbReference>
<reference evidence="1" key="1">
    <citation type="submission" date="2024-05" db="EMBL/GenBank/DDBJ databases">
        <title>Campylobacter coli isolated from environmental waters in Slovenia.</title>
        <authorList>
            <person name="Zautner A.E."/>
            <person name="Bunk B."/>
            <person name="Riedel T."/>
            <person name="Sproeer C."/>
        </authorList>
    </citation>
    <scope>NUCLEOTIDE SEQUENCE</scope>
    <source>
        <strain evidence="1">CCS1377</strain>
    </source>
</reference>
<dbReference type="RefSeq" id="WP_348518443.1">
    <property type="nucleotide sequence ID" value="NZ_CP155620.1"/>
</dbReference>
<evidence type="ECO:0000313" key="1">
    <source>
        <dbReference type="EMBL" id="XBJ29015.1"/>
    </source>
</evidence>